<feature type="non-terminal residue" evidence="1">
    <location>
        <position position="90"/>
    </location>
</feature>
<organism evidence="1 2">
    <name type="scientific">Spiromyces aspiralis</name>
    <dbReference type="NCBI Taxonomy" id="68401"/>
    <lineage>
        <taxon>Eukaryota</taxon>
        <taxon>Fungi</taxon>
        <taxon>Fungi incertae sedis</taxon>
        <taxon>Zoopagomycota</taxon>
        <taxon>Kickxellomycotina</taxon>
        <taxon>Kickxellomycetes</taxon>
        <taxon>Kickxellales</taxon>
        <taxon>Kickxellaceae</taxon>
        <taxon>Spiromyces</taxon>
    </lineage>
</organism>
<keyword evidence="2" id="KW-1185">Reference proteome</keyword>
<comment type="caution">
    <text evidence="1">The sequence shown here is derived from an EMBL/GenBank/DDBJ whole genome shotgun (WGS) entry which is preliminary data.</text>
</comment>
<evidence type="ECO:0000313" key="2">
    <source>
        <dbReference type="Proteomes" id="UP001145114"/>
    </source>
</evidence>
<name>A0ACC1H9L8_9FUNG</name>
<sequence length="90" mass="10026">MSLYQIYLSSSVSPLGTPKKSSDMDKHIILPKQHGLVNRIGFLSSIIWGRMKLLSTSSRRSLMLLGQLLEPMLISLLVTLISRVSTAELK</sequence>
<accession>A0ACC1H9L8</accession>
<dbReference type="Proteomes" id="UP001145114">
    <property type="component" value="Unassembled WGS sequence"/>
</dbReference>
<dbReference type="EMBL" id="JAMZIH010009187">
    <property type="protein sequence ID" value="KAJ1670572.1"/>
    <property type="molecule type" value="Genomic_DNA"/>
</dbReference>
<evidence type="ECO:0000313" key="1">
    <source>
        <dbReference type="EMBL" id="KAJ1670572.1"/>
    </source>
</evidence>
<protein>
    <submittedName>
        <fullName evidence="1">Uncharacterized protein</fullName>
    </submittedName>
</protein>
<gene>
    <name evidence="1" type="ORF">EV182_008126</name>
</gene>
<proteinExistence type="predicted"/>
<reference evidence="1" key="1">
    <citation type="submission" date="2022-06" db="EMBL/GenBank/DDBJ databases">
        <title>Phylogenomic reconstructions and comparative analyses of Kickxellomycotina fungi.</title>
        <authorList>
            <person name="Reynolds N.K."/>
            <person name="Stajich J.E."/>
            <person name="Barry K."/>
            <person name="Grigoriev I.V."/>
            <person name="Crous P."/>
            <person name="Smith M.E."/>
        </authorList>
    </citation>
    <scope>NUCLEOTIDE SEQUENCE</scope>
    <source>
        <strain evidence="1">RSA 2271</strain>
    </source>
</reference>